<dbReference type="RefSeq" id="WP_016432806.1">
    <property type="nucleotide sequence ID" value="NZ_JALDAX010000014.1"/>
</dbReference>
<dbReference type="EMBL" id="JALDAX010000014">
    <property type="protein sequence ID" value="MCI3244234.1"/>
    <property type="molecule type" value="Genomic_DNA"/>
</dbReference>
<evidence type="ECO:0000256" key="1">
    <source>
        <dbReference type="SAM" id="SignalP"/>
    </source>
</evidence>
<accession>A0ABS9XQ78</accession>
<protein>
    <submittedName>
        <fullName evidence="2">Uncharacterized protein</fullName>
    </submittedName>
</protein>
<name>A0ABS9XQ78_9ACTN</name>
<sequence length="124" mass="13109">MRRITRSAAALAVATAALAAVNTGSAQANDRPVYGCPGGAACIYPQNADIHTSTPTNIYYSYGAHNLSNQLGNHYVLNNQYGGANATVQLCTGYNGVNCTITIKLNEFGNYNLTPINSIVLNRP</sequence>
<reference evidence="2" key="1">
    <citation type="submission" date="2022-03" db="EMBL/GenBank/DDBJ databases">
        <title>Streptomyces 7R015 and 7R016 isolated from Barleria lupulina in Thailand.</title>
        <authorList>
            <person name="Kanchanasin P."/>
            <person name="Phongsopitanun W."/>
            <person name="Tanasupawat S."/>
        </authorList>
    </citation>
    <scope>NUCLEOTIDE SEQUENCE</scope>
    <source>
        <strain evidence="2">7R016</strain>
    </source>
</reference>
<keyword evidence="1" id="KW-0732">Signal</keyword>
<evidence type="ECO:0000313" key="2">
    <source>
        <dbReference type="EMBL" id="MCI3244234.1"/>
    </source>
</evidence>
<feature type="chain" id="PRO_5047292765" evidence="1">
    <location>
        <begin position="20"/>
        <end position="124"/>
    </location>
</feature>
<keyword evidence="3" id="KW-1185">Reference proteome</keyword>
<comment type="caution">
    <text evidence="2">The sequence shown here is derived from an EMBL/GenBank/DDBJ whole genome shotgun (WGS) entry which is preliminary data.</text>
</comment>
<feature type="signal peptide" evidence="1">
    <location>
        <begin position="1"/>
        <end position="19"/>
    </location>
</feature>
<evidence type="ECO:0000313" key="3">
    <source>
        <dbReference type="Proteomes" id="UP001165270"/>
    </source>
</evidence>
<dbReference type="Proteomes" id="UP001165270">
    <property type="component" value="Unassembled WGS sequence"/>
</dbReference>
<gene>
    <name evidence="2" type="ORF">MQN93_31395</name>
</gene>
<proteinExistence type="predicted"/>
<organism evidence="2 3">
    <name type="scientific">Streptomyces spinosisporus</name>
    <dbReference type="NCBI Taxonomy" id="2927582"/>
    <lineage>
        <taxon>Bacteria</taxon>
        <taxon>Bacillati</taxon>
        <taxon>Actinomycetota</taxon>
        <taxon>Actinomycetes</taxon>
        <taxon>Kitasatosporales</taxon>
        <taxon>Streptomycetaceae</taxon>
        <taxon>Streptomyces</taxon>
    </lineage>
</organism>